<organism evidence="15 16">
    <name type="scientific">Tremella mesenterica</name>
    <name type="common">Jelly fungus</name>
    <dbReference type="NCBI Taxonomy" id="5217"/>
    <lineage>
        <taxon>Eukaryota</taxon>
        <taxon>Fungi</taxon>
        <taxon>Dikarya</taxon>
        <taxon>Basidiomycota</taxon>
        <taxon>Agaricomycotina</taxon>
        <taxon>Tremellomycetes</taxon>
        <taxon>Tremellales</taxon>
        <taxon>Tremellaceae</taxon>
        <taxon>Tremella</taxon>
    </lineage>
</organism>
<comment type="similarity">
    <text evidence="1 9">Belongs to the VPS11 family.</text>
</comment>
<evidence type="ECO:0000256" key="8">
    <source>
        <dbReference type="ARBA" id="ARBA00029433"/>
    </source>
</evidence>
<keyword evidence="4" id="KW-0863">Zinc-finger</keyword>
<dbReference type="GO" id="GO:0030897">
    <property type="term" value="C:HOPS complex"/>
    <property type="evidence" value="ECO:0007669"/>
    <property type="project" value="UniProtKB-UniRule"/>
</dbReference>
<dbReference type="EC" id="2.3.2.27" evidence="9"/>
<dbReference type="SUPFAM" id="SSF69322">
    <property type="entry name" value="Tricorn protease domain 2"/>
    <property type="match status" value="1"/>
</dbReference>
<evidence type="ECO:0000256" key="11">
    <source>
        <dbReference type="SAM" id="MobiDB-lite"/>
    </source>
</evidence>
<dbReference type="GO" id="GO:0030674">
    <property type="term" value="F:protein-macromolecule adaptor activity"/>
    <property type="evidence" value="ECO:0007669"/>
    <property type="project" value="TreeGrafter"/>
</dbReference>
<comment type="subunit">
    <text evidence="9">Component of the homotypic vacuole fusion and vacuole protein sorting (HOPS) complex. Component of the class C core vacuole/endosome tethering (CORVET) complex.</text>
</comment>
<dbReference type="GO" id="GO:0048284">
    <property type="term" value="P:organelle fusion"/>
    <property type="evidence" value="ECO:0007669"/>
    <property type="project" value="TreeGrafter"/>
</dbReference>
<keyword evidence="3" id="KW-0479">Metal-binding</keyword>
<accession>A0A4Q1BD76</accession>
<dbReference type="GO" id="GO:0006904">
    <property type="term" value="P:vesicle docking involved in exocytosis"/>
    <property type="evidence" value="ECO:0007669"/>
    <property type="project" value="TreeGrafter"/>
</dbReference>
<dbReference type="GO" id="GO:0061630">
    <property type="term" value="F:ubiquitin protein ligase activity"/>
    <property type="evidence" value="ECO:0007669"/>
    <property type="project" value="UniProtKB-EC"/>
</dbReference>
<dbReference type="Gene3D" id="1.25.40.10">
    <property type="entry name" value="Tetratricopeptide repeat domain"/>
    <property type="match status" value="1"/>
</dbReference>
<dbReference type="InParanoid" id="A0A4Q1BD76"/>
<dbReference type="SUPFAM" id="SSF48371">
    <property type="entry name" value="ARM repeat"/>
    <property type="match status" value="1"/>
</dbReference>
<keyword evidence="9" id="KW-0833">Ubl conjugation pathway</keyword>
<dbReference type="GO" id="GO:0006886">
    <property type="term" value="P:intracellular protein transport"/>
    <property type="evidence" value="ECO:0007669"/>
    <property type="project" value="UniProtKB-UniRule"/>
</dbReference>
<protein>
    <recommendedName>
        <fullName evidence="9">E3 ubiquitin-protein ligase PEP5</fullName>
        <ecNumber evidence="9">2.3.2.27</ecNumber>
    </recommendedName>
</protein>
<sequence>MSAGPSHSPSVIPQQWRQFTFFDVSQVTDQEDVTQPPKILQSLQPPIAITSTSPLSPLTPSIIISSGNSITILDRHFNLERSFIAWEGNGRAQSVLEAGGLLVAVGEEDGSRLPVLKIWDLTREEKKRVGGGPVLMRNVKIQNGQRSHPISSIALTSNLSHLAIGLGDGTVLLYRHLLQSLTTSPTSLTSLPKARVIHESPEPITGLGFREPSLSTNIIDNDKGSNLLSLFIVTVNRLLCAQVSGKGGEPRVLDDVGSGLGCAVMDQEKKKMVIASDEGIYLYDTEGKGASFAYEGPKSSVTILRHSLIITSPPIIPSANSNSATVRHHFAKTTANGDNAGSGDIAKITVFDLDNQLISYSGTFADGVRDVVCQWGQVYVFGNDGKLSKLEEQTTASKLETMYKRSLFPLALTLAKNEGITEAGIADVHRRYGDHLYTKGDFDGAMGQFVQTLGFLQPSYVIRKYLDAQRISNLTTYLQELHSRGLANPDHTTLLLNCYTKTSDRERLDAFIKTEARRSDGSETEQLPFDLDTAIRVCRQAGFYEHASYLASRYGRHEDFLRIQIEDAEEYKDALRYLRSLKPESCQENLVRYGQTLLQHEPESTTELLIELCSGTLGRVRSPDLNLSTNQDQPNTTGPAVLSYLGYNHVTNLFTNSISAVSPSPSPVPRPTTTGPSITTNKSTNGGERKSTLDSIPNPNPNANASTNANMNLSVKLEMEKKQSSQTYEIPSPRNFFSHFIDQPILFIKFLEAVAKARWSQSLDQPPDKNLISTKADTKSESKGSLEIGQVSVEEKEDQKAIWNTLLELYLSSLLSSDRSLAEKSRRKALELIKRTDLEYDPIHGLMLCSTVNFTDGLIFLWENMGMYEEILRYWISQPLPDSPIESNLTSTIPSDEVWKYLEKYGPTDKKLYQLVLRYFTSNTSIINRHQDKIKALLDVIDEEKIIPPLQIVRILSRNNVVSVGNVKNWLVDKVSEMRQEIDSDKHLVQSYRSETETKEKELIELVNPHIPQVSQVTRCSACGAQLDLPSVHFMCKHSYHQRCLSDSEPECILCARQHSIIREIRRNQTRLADRHDLFLSEVHEADDGFAVVAAAFGRGILQHAISDP</sequence>
<dbReference type="PROSITE" id="PS50236">
    <property type="entry name" value="CHCR"/>
    <property type="match status" value="1"/>
</dbReference>
<keyword evidence="9" id="KW-0808">Transferase</keyword>
<dbReference type="Proteomes" id="UP000289152">
    <property type="component" value="Unassembled WGS sequence"/>
</dbReference>
<keyword evidence="6 9" id="KW-0653">Protein transport</keyword>
<dbReference type="InterPro" id="IPR016024">
    <property type="entry name" value="ARM-type_fold"/>
</dbReference>
<evidence type="ECO:0000313" key="15">
    <source>
        <dbReference type="EMBL" id="RXK35794.1"/>
    </source>
</evidence>
<dbReference type="GO" id="GO:0007032">
    <property type="term" value="P:endosome organization"/>
    <property type="evidence" value="ECO:0007669"/>
    <property type="project" value="TreeGrafter"/>
</dbReference>
<evidence type="ECO:0000259" key="12">
    <source>
        <dbReference type="Pfam" id="PF12451"/>
    </source>
</evidence>
<feature type="repeat" description="CHCR" evidence="10">
    <location>
        <begin position="449"/>
        <end position="606"/>
    </location>
</feature>
<keyword evidence="2 9" id="KW-0813">Transport</keyword>
<evidence type="ECO:0000256" key="1">
    <source>
        <dbReference type="ARBA" id="ARBA00007070"/>
    </source>
</evidence>
<comment type="catalytic activity">
    <reaction evidence="9">
        <text>S-ubiquitinyl-[E2 ubiquitin-conjugating enzyme]-L-cysteine + [acceptor protein]-L-lysine = [E2 ubiquitin-conjugating enzyme]-L-cysteine + N(6)-ubiquitinyl-[acceptor protein]-L-lysine.</text>
        <dbReference type="EC" id="2.3.2.27"/>
    </reaction>
</comment>
<dbReference type="InterPro" id="IPR001841">
    <property type="entry name" value="Znf_RING"/>
</dbReference>
<feature type="domain" description="RING-type" evidence="13">
    <location>
        <begin position="1020"/>
        <end position="1052"/>
    </location>
</feature>
<evidence type="ECO:0000256" key="4">
    <source>
        <dbReference type="ARBA" id="ARBA00022771"/>
    </source>
</evidence>
<comment type="caution">
    <text evidence="15">The sequence shown here is derived from an EMBL/GenBank/DDBJ whole genome shotgun (WGS) entry which is preliminary data.</text>
</comment>
<dbReference type="CDD" id="cd16688">
    <property type="entry name" value="RING-H2_Vps11"/>
    <property type="match status" value="1"/>
</dbReference>
<dbReference type="Pfam" id="PF23356">
    <property type="entry name" value="TPR_PEP5_VPS11"/>
    <property type="match status" value="2"/>
</dbReference>
<dbReference type="InterPro" id="IPR000547">
    <property type="entry name" value="Clathrin_H-chain/VPS_repeat"/>
</dbReference>
<comment type="subcellular location">
    <subcellularLocation>
        <location evidence="8">Endomembrane system</location>
        <topology evidence="8">Peripheral membrane protein</topology>
        <orientation evidence="8">Cytoplasmic side</orientation>
    </subcellularLocation>
    <subcellularLocation>
        <location evidence="9">Vacuole membrane</location>
        <topology evidence="9">Peripheral membrane protein</topology>
        <orientation evidence="9">Cytoplasmic side</orientation>
    </subcellularLocation>
</comment>
<evidence type="ECO:0000259" key="14">
    <source>
        <dbReference type="Pfam" id="PF23341"/>
    </source>
</evidence>
<dbReference type="STRING" id="5217.A0A4Q1BD76"/>
<dbReference type="GO" id="GO:0007033">
    <property type="term" value="P:vacuole organization"/>
    <property type="evidence" value="ECO:0007669"/>
    <property type="project" value="TreeGrafter"/>
</dbReference>
<dbReference type="InterPro" id="IPR024763">
    <property type="entry name" value="VPS11_C"/>
</dbReference>
<evidence type="ECO:0000259" key="13">
    <source>
        <dbReference type="Pfam" id="PF17122"/>
    </source>
</evidence>
<dbReference type="AlphaFoldDB" id="A0A4Q1BD76"/>
<feature type="domain" description="PEP5/VPS11 N-terminal" evidence="14">
    <location>
        <begin position="16"/>
        <end position="392"/>
    </location>
</feature>
<dbReference type="InterPro" id="IPR016528">
    <property type="entry name" value="VPS11"/>
</dbReference>
<dbReference type="Pfam" id="PF12451">
    <property type="entry name" value="VPS11_C"/>
    <property type="match status" value="1"/>
</dbReference>
<gene>
    <name evidence="15" type="ORF">M231_06932</name>
</gene>
<evidence type="ECO:0000256" key="2">
    <source>
        <dbReference type="ARBA" id="ARBA00022448"/>
    </source>
</evidence>
<dbReference type="Pfam" id="PF23341">
    <property type="entry name" value="PEP5_VPS11_N"/>
    <property type="match status" value="1"/>
</dbReference>
<dbReference type="PANTHER" id="PTHR23323">
    <property type="entry name" value="VACUOLAR PROTEIN SORTING-ASSOCIATED PROTEIN"/>
    <property type="match status" value="1"/>
</dbReference>
<dbReference type="InterPro" id="IPR057308">
    <property type="entry name" value="CHCR_PEP5_VPS11"/>
</dbReference>
<keyword evidence="16" id="KW-1185">Reference proteome</keyword>
<feature type="domain" description="Vacuolar protein sorting protein 11 C-terminal" evidence="12">
    <location>
        <begin position="1060"/>
        <end position="1102"/>
    </location>
</feature>
<evidence type="ECO:0000313" key="16">
    <source>
        <dbReference type="Proteomes" id="UP000289152"/>
    </source>
</evidence>
<dbReference type="PANTHER" id="PTHR23323:SF24">
    <property type="entry name" value="VACUOLAR PROTEIN SORTING-ASSOCIATED PROTEIN 11 HOMOLOG"/>
    <property type="match status" value="1"/>
</dbReference>
<evidence type="ECO:0000256" key="6">
    <source>
        <dbReference type="ARBA" id="ARBA00022927"/>
    </source>
</evidence>
<dbReference type="FunCoup" id="A0A4Q1BD76">
    <property type="interactions" value="232"/>
</dbReference>
<name>A0A4Q1BD76_TREME</name>
<evidence type="ECO:0000256" key="5">
    <source>
        <dbReference type="ARBA" id="ARBA00022833"/>
    </source>
</evidence>
<dbReference type="GO" id="GO:0033263">
    <property type="term" value="C:CORVET complex"/>
    <property type="evidence" value="ECO:0007669"/>
    <property type="project" value="UniProtKB-UniRule"/>
</dbReference>
<feature type="region of interest" description="Disordered" evidence="11">
    <location>
        <begin position="659"/>
        <end position="708"/>
    </location>
</feature>
<proteinExistence type="inferred from homology"/>
<keyword evidence="5" id="KW-0862">Zinc</keyword>
<dbReference type="InterPro" id="IPR057307">
    <property type="entry name" value="PEP5_VPS11_N"/>
</dbReference>
<evidence type="ECO:0000256" key="3">
    <source>
        <dbReference type="ARBA" id="ARBA00022723"/>
    </source>
</evidence>
<dbReference type="VEuPathDB" id="FungiDB:TREMEDRAFT_69617"/>
<dbReference type="EMBL" id="SDIL01000121">
    <property type="protein sequence ID" value="RXK35794.1"/>
    <property type="molecule type" value="Genomic_DNA"/>
</dbReference>
<dbReference type="PIRSF" id="PIRSF007860">
    <property type="entry name" value="VPS11"/>
    <property type="match status" value="1"/>
</dbReference>
<reference evidence="15 16" key="1">
    <citation type="submission" date="2016-06" db="EMBL/GenBank/DDBJ databases">
        <title>Evolution of pathogenesis and genome organization in the Tremellales.</title>
        <authorList>
            <person name="Cuomo C."/>
            <person name="Litvintseva A."/>
            <person name="Heitman J."/>
            <person name="Chen Y."/>
            <person name="Sun S."/>
            <person name="Springer D."/>
            <person name="Dromer F."/>
            <person name="Young S."/>
            <person name="Zeng Q."/>
            <person name="Chapman S."/>
            <person name="Gujja S."/>
            <person name="Saif S."/>
            <person name="Birren B."/>
        </authorList>
    </citation>
    <scope>NUCLEOTIDE SEQUENCE [LARGE SCALE GENOMIC DNA]</scope>
    <source>
        <strain evidence="15 16">ATCC 28783</strain>
    </source>
</reference>
<dbReference type="GO" id="GO:0008270">
    <property type="term" value="F:zinc ion binding"/>
    <property type="evidence" value="ECO:0007669"/>
    <property type="project" value="UniProtKB-KW"/>
</dbReference>
<evidence type="ECO:0000256" key="7">
    <source>
        <dbReference type="ARBA" id="ARBA00023136"/>
    </source>
</evidence>
<dbReference type="InterPro" id="IPR011990">
    <property type="entry name" value="TPR-like_helical_dom_sf"/>
</dbReference>
<dbReference type="OrthoDB" id="26184at2759"/>
<dbReference type="GO" id="GO:0000329">
    <property type="term" value="C:fungal-type vacuole membrane"/>
    <property type="evidence" value="ECO:0007669"/>
    <property type="project" value="UniProtKB-UniRule"/>
</dbReference>
<keyword evidence="9" id="KW-0926">Vacuole</keyword>
<evidence type="ECO:0000256" key="9">
    <source>
        <dbReference type="PIRNR" id="PIRNR007860"/>
    </source>
</evidence>
<dbReference type="Pfam" id="PF17122">
    <property type="entry name" value="zf-C3H2C3"/>
    <property type="match status" value="1"/>
</dbReference>
<keyword evidence="7 9" id="KW-0472">Membrane</keyword>
<evidence type="ECO:0000256" key="10">
    <source>
        <dbReference type="PROSITE-ProRule" id="PRU01006"/>
    </source>
</evidence>